<dbReference type="SUPFAM" id="SSF53335">
    <property type="entry name" value="S-adenosyl-L-methionine-dependent methyltransferases"/>
    <property type="match status" value="1"/>
</dbReference>
<dbReference type="RefSeq" id="XP_025352564.1">
    <property type="nucleotide sequence ID" value="XM_025496785.1"/>
</dbReference>
<name>A0A316V480_9BASI</name>
<organism evidence="2 3">
    <name type="scientific">Meira miltonrushii</name>
    <dbReference type="NCBI Taxonomy" id="1280837"/>
    <lineage>
        <taxon>Eukaryota</taxon>
        <taxon>Fungi</taxon>
        <taxon>Dikarya</taxon>
        <taxon>Basidiomycota</taxon>
        <taxon>Ustilaginomycotina</taxon>
        <taxon>Exobasidiomycetes</taxon>
        <taxon>Exobasidiales</taxon>
        <taxon>Brachybasidiaceae</taxon>
        <taxon>Meira</taxon>
    </lineage>
</organism>
<dbReference type="OrthoDB" id="2561385at2759"/>
<feature type="region of interest" description="Disordered" evidence="1">
    <location>
        <begin position="312"/>
        <end position="346"/>
    </location>
</feature>
<dbReference type="STRING" id="1280837.A0A316V480"/>
<gene>
    <name evidence="2" type="ORF">FA14DRAFT_127236</name>
</gene>
<feature type="compositionally biased region" description="Basic and acidic residues" evidence="1">
    <location>
        <begin position="140"/>
        <end position="154"/>
    </location>
</feature>
<dbReference type="InterPro" id="IPR029063">
    <property type="entry name" value="SAM-dependent_MTases_sf"/>
</dbReference>
<protein>
    <submittedName>
        <fullName evidence="2">Uncharacterized protein</fullName>
    </submittedName>
</protein>
<dbReference type="EMBL" id="KZ819606">
    <property type="protein sequence ID" value="PWN32262.1"/>
    <property type="molecule type" value="Genomic_DNA"/>
</dbReference>
<feature type="compositionally biased region" description="Polar residues" evidence="1">
    <location>
        <begin position="334"/>
        <end position="346"/>
    </location>
</feature>
<evidence type="ECO:0000313" key="2">
    <source>
        <dbReference type="EMBL" id="PWN32262.1"/>
    </source>
</evidence>
<feature type="region of interest" description="Disordered" evidence="1">
    <location>
        <begin position="140"/>
        <end position="167"/>
    </location>
</feature>
<proteinExistence type="predicted"/>
<evidence type="ECO:0000256" key="1">
    <source>
        <dbReference type="SAM" id="MobiDB-lite"/>
    </source>
</evidence>
<dbReference type="GeneID" id="37018566"/>
<dbReference type="Proteomes" id="UP000245771">
    <property type="component" value="Unassembled WGS sequence"/>
</dbReference>
<keyword evidence="3" id="KW-1185">Reference proteome</keyword>
<dbReference type="AlphaFoldDB" id="A0A316V480"/>
<accession>A0A316V480</accession>
<evidence type="ECO:0000313" key="3">
    <source>
        <dbReference type="Proteomes" id="UP000245771"/>
    </source>
</evidence>
<dbReference type="InParanoid" id="A0A316V480"/>
<dbReference type="Gene3D" id="3.40.50.150">
    <property type="entry name" value="Vaccinia Virus protein VP39"/>
    <property type="match status" value="1"/>
</dbReference>
<sequence>MHGTTSTPLDTPSHGHKALLSPSIEYRAESASYHSRFGDDHRIFADRVREGKNEANDKNARPAAGGASNLDGGLMGTGEVGHFGPGVRAKVSELIEAFIGTVPLSGIEGETVNMMEYGALNSRSGTLFRPAISALAKRAIAKEESDEEGKKEEGKEEDENKEEGSKIDTKQSYFQGRQHQSAFQVQDSKINVCVTHEDAPSTDFRAMTQMLETHHDSYLNAHWQARHVPCLTNTIFPSFAARPFVSRLAPPNTMHLGISLMDMHWTHTPNNVHVSRATTAQAELTAFLNSRANEFKKDGLLFMAYIARSDEPNRPSLGPDRLSSDPAMTDDENSTYSTSPMEKNSNNITNAQAFRAPKKDIWTTLSNVLAPCIQRLVSCYMLKSDVARHLLDLPMHPRTAKQTKAALKSVEDKWKLEWSCGLGHSDNASSASSLPNEPTPLRLAHPAWKAFESGCLSRVAFTEHMIQLFKNLYDSHFRDVLREKGRLSKGAADYLLDYLWDALFSRINDDTTSPNAKDIEIEICVYALRRL</sequence>
<reference evidence="2 3" key="1">
    <citation type="journal article" date="2018" name="Mol. Biol. Evol.">
        <title>Broad Genomic Sampling Reveals a Smut Pathogenic Ancestry of the Fungal Clade Ustilaginomycotina.</title>
        <authorList>
            <person name="Kijpornyongpan T."/>
            <person name="Mondo S.J."/>
            <person name="Barry K."/>
            <person name="Sandor L."/>
            <person name="Lee J."/>
            <person name="Lipzen A."/>
            <person name="Pangilinan J."/>
            <person name="LaButti K."/>
            <person name="Hainaut M."/>
            <person name="Henrissat B."/>
            <person name="Grigoriev I.V."/>
            <person name="Spatafora J.W."/>
            <person name="Aime M.C."/>
        </authorList>
    </citation>
    <scope>NUCLEOTIDE SEQUENCE [LARGE SCALE GENOMIC DNA]</scope>
    <source>
        <strain evidence="2 3">MCA 3882</strain>
    </source>
</reference>